<dbReference type="EMBL" id="MDET01000016">
    <property type="protein sequence ID" value="OQM75389.1"/>
    <property type="molecule type" value="Genomic_DNA"/>
</dbReference>
<dbReference type="PANTHER" id="PTHR13696">
    <property type="entry name" value="P-LOOP CONTAINING NUCLEOSIDE TRIPHOSPHATE HYDROLASE"/>
    <property type="match status" value="1"/>
</dbReference>
<proteinExistence type="predicted"/>
<dbReference type="RefSeq" id="WP_080919797.1">
    <property type="nucleotide sequence ID" value="NZ_MDET01000016.1"/>
</dbReference>
<feature type="domain" description="AAA" evidence="1">
    <location>
        <begin position="111"/>
        <end position="275"/>
    </location>
</feature>
<dbReference type="InterPro" id="IPR050678">
    <property type="entry name" value="DNA_Partitioning_ATPase"/>
</dbReference>
<evidence type="ECO:0000313" key="2">
    <source>
        <dbReference type="EMBL" id="OQM75389.1"/>
    </source>
</evidence>
<dbReference type="NCBIfam" id="TIGR03453">
    <property type="entry name" value="partition_RepA"/>
    <property type="match status" value="1"/>
</dbReference>
<protein>
    <submittedName>
        <fullName evidence="2">Plasmid partitioning protein RepA</fullName>
    </submittedName>
</protein>
<organism evidence="2 3">
    <name type="scientific">Manganibacter manganicus</name>
    <dbReference type="NCBI Taxonomy" id="1873176"/>
    <lineage>
        <taxon>Bacteria</taxon>
        <taxon>Pseudomonadati</taxon>
        <taxon>Pseudomonadota</taxon>
        <taxon>Alphaproteobacteria</taxon>
        <taxon>Hyphomicrobiales</taxon>
        <taxon>Phyllobacteriaceae</taxon>
        <taxon>Manganibacter</taxon>
    </lineage>
</organism>
<dbReference type="AlphaFoldDB" id="A0A1V8RQX5"/>
<dbReference type="Proteomes" id="UP000191905">
    <property type="component" value="Unassembled WGS sequence"/>
</dbReference>
<dbReference type="CDD" id="cd02042">
    <property type="entry name" value="ParAB_family"/>
    <property type="match status" value="1"/>
</dbReference>
<keyword evidence="3" id="KW-1185">Reference proteome</keyword>
<evidence type="ECO:0000259" key="1">
    <source>
        <dbReference type="Pfam" id="PF13614"/>
    </source>
</evidence>
<accession>A0A1V8RQX5</accession>
<dbReference type="Gene3D" id="3.40.50.300">
    <property type="entry name" value="P-loop containing nucleotide triphosphate hydrolases"/>
    <property type="match status" value="1"/>
</dbReference>
<sequence length="393" mass="43357">MTRHLSSLQFMNTFSTKLEKALNNLQLAQYPPDAVRTMRKFTSTEVAALLGVTEAYIRQVSLKGQGPEPETTTNGKRLYSLDQVLELRMHLAEKGRKKWINPRRVDGEECQVIAITNFKGGSSKTSTTIHLGHWLALRGYRVLAVDMDPQASLTSLHGALPGFDYREGDSLYSAIRYDNPIPTDRVVHKTHIAGFDVICAGLELTEFETAVALEMRKTGGTGFLLRVSQSLEQVTDNYDVVLLDCAPSLNFLTLSSLTAATAVLIPVPAHMLDVDSTGKFLELAASYMQILDAAGSGAHWDFAKFLITKFEGNDHPQANMQALMRQVFGDDLLLNAVAKSTAVADALTWKQSLYEVQRSRFSAPKTYDRAIESINAANAEIEGLITAAWGREQ</sequence>
<evidence type="ECO:0000313" key="3">
    <source>
        <dbReference type="Proteomes" id="UP000191905"/>
    </source>
</evidence>
<dbReference type="InterPro" id="IPR025669">
    <property type="entry name" value="AAA_dom"/>
</dbReference>
<name>A0A1V8RQX5_9HYPH</name>
<reference evidence="2 3" key="1">
    <citation type="journal article" date="2016" name="Int. J. Syst. Evol. Microbiol.">
        <title>Pseudaminobacter manganicus sp. nov., isolated from sludge of a manganese mine.</title>
        <authorList>
            <person name="Li J."/>
            <person name="Huang J."/>
            <person name="Liao S."/>
            <person name="Wang G."/>
        </authorList>
    </citation>
    <scope>NUCLEOTIDE SEQUENCE [LARGE SCALE GENOMIC DNA]</scope>
    <source>
        <strain evidence="2 3">JH-7</strain>
    </source>
</reference>
<dbReference type="PANTHER" id="PTHR13696:SF52">
    <property type="entry name" value="PARA FAMILY PROTEIN CT_582"/>
    <property type="match status" value="1"/>
</dbReference>
<dbReference type="InterPro" id="IPR027417">
    <property type="entry name" value="P-loop_NTPase"/>
</dbReference>
<comment type="caution">
    <text evidence="2">The sequence shown here is derived from an EMBL/GenBank/DDBJ whole genome shotgun (WGS) entry which is preliminary data.</text>
</comment>
<dbReference type="Pfam" id="PF13614">
    <property type="entry name" value="AAA_31"/>
    <property type="match status" value="1"/>
</dbReference>
<dbReference type="OrthoDB" id="9777757at2"/>
<dbReference type="STRING" id="1873176.BFN67_18295"/>
<gene>
    <name evidence="2" type="ORF">BFN67_18295</name>
</gene>
<dbReference type="SUPFAM" id="SSF52540">
    <property type="entry name" value="P-loop containing nucleoside triphosphate hydrolases"/>
    <property type="match status" value="1"/>
</dbReference>
<dbReference type="InterPro" id="IPR017818">
    <property type="entry name" value="Plasmid_partition_RepA"/>
</dbReference>